<gene>
    <name evidence="1" type="ORF">PGLA2088_LOCUS21689</name>
</gene>
<organism evidence="1 2">
    <name type="scientific">Polarella glacialis</name>
    <name type="common">Dinoflagellate</name>
    <dbReference type="NCBI Taxonomy" id="89957"/>
    <lineage>
        <taxon>Eukaryota</taxon>
        <taxon>Sar</taxon>
        <taxon>Alveolata</taxon>
        <taxon>Dinophyceae</taxon>
        <taxon>Suessiales</taxon>
        <taxon>Suessiaceae</taxon>
        <taxon>Polarella</taxon>
    </lineage>
</organism>
<name>A0A813JPK0_POLGL</name>
<dbReference type="Proteomes" id="UP000626109">
    <property type="component" value="Unassembled WGS sequence"/>
</dbReference>
<proteinExistence type="predicted"/>
<sequence>MMTSRRSQLCRGVVLFAAAAGSLRILSLTFAGPAAVSQHRTHMGRAAFKTGQVNLGLEMQDMEVPHPPQPILACDEGCMTAIFDCLDEGCSVDALVKLDTRLAEDEQKIVDSVEQLKAAQKMGYSAENAGTLAWLGNFLSRSGSLRGQLRALHGLKDSDFVRQMMKAAAVAFGGGRPTDYPKVAIDHDATTGDSALQDTQVLEKAHPQPLGGLGSSGPVPGEALVGSQTLREALEVMLKLLRSENGVSSLDAVVDRAIAQLKAGVVNWEELLGDKGYRSPKSRPDVVRRLWSLLLMLL</sequence>
<evidence type="ECO:0000313" key="1">
    <source>
        <dbReference type="EMBL" id="CAE8680033.1"/>
    </source>
</evidence>
<dbReference type="EMBL" id="CAJNNW010025816">
    <property type="protein sequence ID" value="CAE8680033.1"/>
    <property type="molecule type" value="Genomic_DNA"/>
</dbReference>
<accession>A0A813JPK0</accession>
<protein>
    <submittedName>
        <fullName evidence="1">Uncharacterized protein</fullName>
    </submittedName>
</protein>
<reference evidence="1" key="1">
    <citation type="submission" date="2021-02" db="EMBL/GenBank/DDBJ databases">
        <authorList>
            <person name="Dougan E. K."/>
            <person name="Rhodes N."/>
            <person name="Thang M."/>
            <person name="Chan C."/>
        </authorList>
    </citation>
    <scope>NUCLEOTIDE SEQUENCE</scope>
</reference>
<evidence type="ECO:0000313" key="2">
    <source>
        <dbReference type="Proteomes" id="UP000626109"/>
    </source>
</evidence>
<comment type="caution">
    <text evidence="1">The sequence shown here is derived from an EMBL/GenBank/DDBJ whole genome shotgun (WGS) entry which is preliminary data.</text>
</comment>
<dbReference type="AlphaFoldDB" id="A0A813JPK0"/>